<feature type="transmembrane region" description="Helical" evidence="1">
    <location>
        <begin position="93"/>
        <end position="113"/>
    </location>
</feature>
<dbReference type="Proteomes" id="UP001352852">
    <property type="component" value="Unassembled WGS sequence"/>
</dbReference>
<proteinExistence type="predicted"/>
<keyword evidence="1" id="KW-1133">Transmembrane helix</keyword>
<keyword evidence="1" id="KW-0472">Membrane</keyword>
<protein>
    <submittedName>
        <fullName evidence="2">Uncharacterized protein</fullName>
    </submittedName>
</protein>
<name>A0ABU7DGI0_9TELE</name>
<organism evidence="2 3">
    <name type="scientific">Characodon lateralis</name>
    <dbReference type="NCBI Taxonomy" id="208331"/>
    <lineage>
        <taxon>Eukaryota</taxon>
        <taxon>Metazoa</taxon>
        <taxon>Chordata</taxon>
        <taxon>Craniata</taxon>
        <taxon>Vertebrata</taxon>
        <taxon>Euteleostomi</taxon>
        <taxon>Actinopterygii</taxon>
        <taxon>Neopterygii</taxon>
        <taxon>Teleostei</taxon>
        <taxon>Neoteleostei</taxon>
        <taxon>Acanthomorphata</taxon>
        <taxon>Ovalentaria</taxon>
        <taxon>Atherinomorphae</taxon>
        <taxon>Cyprinodontiformes</taxon>
        <taxon>Goodeidae</taxon>
        <taxon>Characodon</taxon>
    </lineage>
</organism>
<keyword evidence="3" id="KW-1185">Reference proteome</keyword>
<evidence type="ECO:0000313" key="3">
    <source>
        <dbReference type="Proteomes" id="UP001352852"/>
    </source>
</evidence>
<evidence type="ECO:0000313" key="2">
    <source>
        <dbReference type="EMBL" id="MED6272788.1"/>
    </source>
</evidence>
<evidence type="ECO:0000256" key="1">
    <source>
        <dbReference type="SAM" id="Phobius"/>
    </source>
</evidence>
<gene>
    <name evidence="2" type="ORF">CHARACLAT_000308</name>
</gene>
<comment type="caution">
    <text evidence="2">The sequence shown here is derived from an EMBL/GenBank/DDBJ whole genome shotgun (WGS) entry which is preliminary data.</text>
</comment>
<sequence>MPISRARPATAMNKVDTITYKKTTKKNLIKIISAYMPVQTSSPLHFKACTHTEQGQQSSVGYMKHVRAAMFRKATFRMHFANKERKHLTQPRTVLMGCFVCVCVGVGVSNPWLHLFFLK</sequence>
<reference evidence="2 3" key="1">
    <citation type="submission" date="2021-06" db="EMBL/GenBank/DDBJ databases">
        <authorList>
            <person name="Palmer J.M."/>
        </authorList>
    </citation>
    <scope>NUCLEOTIDE SEQUENCE [LARGE SCALE GENOMIC DNA]</scope>
    <source>
        <strain evidence="2 3">CL_MEX2019</strain>
        <tissue evidence="2">Muscle</tissue>
    </source>
</reference>
<keyword evidence="1" id="KW-0812">Transmembrane</keyword>
<dbReference type="EMBL" id="JAHUTJ010024603">
    <property type="protein sequence ID" value="MED6272788.1"/>
    <property type="molecule type" value="Genomic_DNA"/>
</dbReference>
<accession>A0ABU7DGI0</accession>